<dbReference type="AlphaFoldDB" id="A0A2T0ZRZ9"/>
<protein>
    <submittedName>
        <fullName evidence="2">Putative pyrroloquinoline-quinone binding quinoprotein</fullName>
    </submittedName>
</protein>
<gene>
    <name evidence="2" type="ORF">CLV47_11975</name>
</gene>
<dbReference type="InterPro" id="IPR002372">
    <property type="entry name" value="PQQ_rpt_dom"/>
</dbReference>
<dbReference type="EMBL" id="PVUE01000019">
    <property type="protein sequence ID" value="PRZ39129.1"/>
    <property type="molecule type" value="Genomic_DNA"/>
</dbReference>
<dbReference type="Pfam" id="PF13360">
    <property type="entry name" value="PQQ_2"/>
    <property type="match status" value="1"/>
</dbReference>
<dbReference type="InterPro" id="IPR015943">
    <property type="entry name" value="WD40/YVTN_repeat-like_dom_sf"/>
</dbReference>
<organism evidence="2 3">
    <name type="scientific">Antricoccus suffuscus</name>
    <dbReference type="NCBI Taxonomy" id="1629062"/>
    <lineage>
        <taxon>Bacteria</taxon>
        <taxon>Bacillati</taxon>
        <taxon>Actinomycetota</taxon>
        <taxon>Actinomycetes</taxon>
        <taxon>Geodermatophilales</taxon>
        <taxon>Antricoccaceae</taxon>
        <taxon>Antricoccus</taxon>
    </lineage>
</organism>
<evidence type="ECO:0000313" key="2">
    <source>
        <dbReference type="EMBL" id="PRZ39129.1"/>
    </source>
</evidence>
<accession>A0A2T0ZRZ9</accession>
<dbReference type="Proteomes" id="UP000237752">
    <property type="component" value="Unassembled WGS sequence"/>
</dbReference>
<dbReference type="SUPFAM" id="SSF50998">
    <property type="entry name" value="Quinoprotein alcohol dehydrogenase-like"/>
    <property type="match status" value="1"/>
</dbReference>
<keyword evidence="3" id="KW-1185">Reference proteome</keyword>
<dbReference type="InterPro" id="IPR011047">
    <property type="entry name" value="Quinoprotein_ADH-like_sf"/>
</dbReference>
<comment type="caution">
    <text evidence="2">The sequence shown here is derived from an EMBL/GenBank/DDBJ whole genome shotgun (WGS) entry which is preliminary data.</text>
</comment>
<evidence type="ECO:0000259" key="1">
    <source>
        <dbReference type="Pfam" id="PF13360"/>
    </source>
</evidence>
<name>A0A2T0ZRZ9_9ACTN</name>
<sequence length="461" mass="47125">MLSAGGIGTSENCVHTSKRLCLLAMLASLLVAIAGCGADGAVKAPAAFDVFVDSPAVLAPVALSAEPAWGSEQVPVKHVSDVQFRGETAIVTGSAESNSSTAFVTAVDAVTGSVTWSIKTLEDLPGGDGAVLWDSSAYVAGTADNWVVLVNYYSSDCTSGLCPPGTVDSTDEQGVAALSPVDGSVLWKVAGVPSVAEDSEQADELQDVSALLLTASDGVALMVVAPTDAVYGSKFDKPDKIEIIALNPLDGSTLWTTTGVWPRQIVGDVVLASVPPGALADGPGTLAALDTTSGKQLWTLADTYPQAGLVVASPGALVVRQVEKGKLTNFLIRMSDGSKIADISHTSTTCAADSAAEVIACSIDGDPGKMRLMTYRSGDAAIKVSKRSVPDEMITAVHNGYVFYGAYGADPSYGAADYAGNIVSTGLPGRAVAVTDKYAVFDTTKKANTDPGSFAVYGIVA</sequence>
<feature type="domain" description="Pyrrolo-quinoline quinone repeat" evidence="1">
    <location>
        <begin position="172"/>
        <end position="344"/>
    </location>
</feature>
<proteinExistence type="predicted"/>
<dbReference type="Gene3D" id="2.130.10.10">
    <property type="entry name" value="YVTN repeat-like/Quinoprotein amine dehydrogenase"/>
    <property type="match status" value="1"/>
</dbReference>
<reference evidence="2 3" key="1">
    <citation type="submission" date="2018-03" db="EMBL/GenBank/DDBJ databases">
        <title>Genomic Encyclopedia of Archaeal and Bacterial Type Strains, Phase II (KMG-II): from individual species to whole genera.</title>
        <authorList>
            <person name="Goeker M."/>
        </authorList>
    </citation>
    <scope>NUCLEOTIDE SEQUENCE [LARGE SCALE GENOMIC DNA]</scope>
    <source>
        <strain evidence="2 3">DSM 100065</strain>
    </source>
</reference>
<evidence type="ECO:0000313" key="3">
    <source>
        <dbReference type="Proteomes" id="UP000237752"/>
    </source>
</evidence>